<feature type="transmembrane region" description="Helical" evidence="2">
    <location>
        <begin position="39"/>
        <end position="72"/>
    </location>
</feature>
<protein>
    <submittedName>
        <fullName evidence="3">Uncharacterized protein</fullName>
    </submittedName>
</protein>
<feature type="region of interest" description="Disordered" evidence="1">
    <location>
        <begin position="81"/>
        <end position="121"/>
    </location>
</feature>
<proteinExistence type="predicted"/>
<reference evidence="3 4" key="1">
    <citation type="submission" date="2016-10" db="EMBL/GenBank/DDBJ databases">
        <authorList>
            <person name="de Groot N.N."/>
        </authorList>
    </citation>
    <scope>NUCLEOTIDE SEQUENCE [LARGE SCALE GENOMIC DNA]</scope>
    <source>
        <strain evidence="3 4">DSM 19219</strain>
    </source>
</reference>
<organism evidence="3 4">
    <name type="scientific">Aidingimonas halophila</name>
    <dbReference type="NCBI Taxonomy" id="574349"/>
    <lineage>
        <taxon>Bacteria</taxon>
        <taxon>Pseudomonadati</taxon>
        <taxon>Pseudomonadota</taxon>
        <taxon>Gammaproteobacteria</taxon>
        <taxon>Oceanospirillales</taxon>
        <taxon>Halomonadaceae</taxon>
        <taxon>Aidingimonas</taxon>
    </lineage>
</organism>
<dbReference type="EMBL" id="FNNI01000004">
    <property type="protein sequence ID" value="SDX14084.1"/>
    <property type="molecule type" value="Genomic_DNA"/>
</dbReference>
<gene>
    <name evidence="3" type="ORF">SAMN05443545_10478</name>
</gene>
<accession>A0A1H2ZB66</accession>
<dbReference type="STRING" id="574349.SAMN05443545_10478"/>
<dbReference type="RefSeq" id="WP_092569376.1">
    <property type="nucleotide sequence ID" value="NZ_BMXH01000001.1"/>
</dbReference>
<dbReference type="OrthoDB" id="6183064at2"/>
<keyword evidence="4" id="KW-1185">Reference proteome</keyword>
<keyword evidence="2" id="KW-0472">Membrane</keyword>
<evidence type="ECO:0000313" key="3">
    <source>
        <dbReference type="EMBL" id="SDX14084.1"/>
    </source>
</evidence>
<evidence type="ECO:0000256" key="2">
    <source>
        <dbReference type="SAM" id="Phobius"/>
    </source>
</evidence>
<dbReference type="AlphaFoldDB" id="A0A1H2ZB66"/>
<sequence>MNDHQRDSRNNPAWQAAQRWRERARQSRPQGEISGVRLILTWLLFGVVMIIGTLLGLVFLLIGWAMLPFLRYRMKKRMERMRADQASNIDGNASGPESHDASSTQHDVLDGQYEVKDSEKR</sequence>
<keyword evidence="2" id="KW-1133">Transmembrane helix</keyword>
<dbReference type="Proteomes" id="UP000198500">
    <property type="component" value="Unassembled WGS sequence"/>
</dbReference>
<feature type="region of interest" description="Disordered" evidence="1">
    <location>
        <begin position="1"/>
        <end position="30"/>
    </location>
</feature>
<name>A0A1H2ZB66_9GAMM</name>
<evidence type="ECO:0000313" key="4">
    <source>
        <dbReference type="Proteomes" id="UP000198500"/>
    </source>
</evidence>
<evidence type="ECO:0000256" key="1">
    <source>
        <dbReference type="SAM" id="MobiDB-lite"/>
    </source>
</evidence>
<keyword evidence="2" id="KW-0812">Transmembrane</keyword>
<feature type="compositionally biased region" description="Basic and acidic residues" evidence="1">
    <location>
        <begin position="107"/>
        <end position="121"/>
    </location>
</feature>